<proteinExistence type="predicted"/>
<reference evidence="1 2" key="1">
    <citation type="journal article" date="2011" name="Plasmid">
        <title>Streptomyces turgidiscabies Car8 contains a modular pathogenicity island that shares virulence genes with other actinobacterial plant pathogens.</title>
        <authorList>
            <person name="Huguet-Tapia J.C."/>
            <person name="Badger J.H."/>
            <person name="Loria R."/>
            <person name="Pettis G.S."/>
        </authorList>
    </citation>
    <scope>NUCLEOTIDE SEQUENCE [LARGE SCALE GENOMIC DNA]</scope>
    <source>
        <strain evidence="1 2">Car8</strain>
    </source>
</reference>
<name>L7F3E2_STRT8</name>
<dbReference type="EMBL" id="AEJB01000361">
    <property type="protein sequence ID" value="ELP65852.1"/>
    <property type="molecule type" value="Genomic_DNA"/>
</dbReference>
<sequence>MTSPRTCNSCNWYADRKGARRMDSPQIIGPEPYANGTAP</sequence>
<dbReference type="AlphaFoldDB" id="L7F3E2"/>
<organism evidence="1 2">
    <name type="scientific">Streptomyces turgidiscabies (strain Car8)</name>
    <dbReference type="NCBI Taxonomy" id="698760"/>
    <lineage>
        <taxon>Bacteria</taxon>
        <taxon>Bacillati</taxon>
        <taxon>Actinomycetota</taxon>
        <taxon>Actinomycetes</taxon>
        <taxon>Kitasatosporales</taxon>
        <taxon>Streptomycetaceae</taxon>
        <taxon>Streptomyces</taxon>
    </lineage>
</organism>
<accession>L7F3E2</accession>
<dbReference type="PATRIC" id="fig|698760.3.peg.5109"/>
<dbReference type="Proteomes" id="UP000010931">
    <property type="component" value="Unassembled WGS sequence"/>
</dbReference>
<evidence type="ECO:0000313" key="1">
    <source>
        <dbReference type="EMBL" id="ELP65852.1"/>
    </source>
</evidence>
<gene>
    <name evidence="1" type="ORF">STRTUCAR8_01567</name>
</gene>
<evidence type="ECO:0000313" key="2">
    <source>
        <dbReference type="Proteomes" id="UP000010931"/>
    </source>
</evidence>
<keyword evidence="2" id="KW-1185">Reference proteome</keyword>
<protein>
    <submittedName>
        <fullName evidence="1">Uncharacterized protein</fullName>
    </submittedName>
</protein>
<comment type="caution">
    <text evidence="1">The sequence shown here is derived from an EMBL/GenBank/DDBJ whole genome shotgun (WGS) entry which is preliminary data.</text>
</comment>